<feature type="region of interest" description="Disordered" evidence="1">
    <location>
        <begin position="102"/>
        <end position="130"/>
    </location>
</feature>
<keyword evidence="3" id="KW-1185">Reference proteome</keyword>
<evidence type="ECO:0000313" key="3">
    <source>
        <dbReference type="Proteomes" id="UP001597283"/>
    </source>
</evidence>
<gene>
    <name evidence="2" type="ORF">ACFSC3_12575</name>
</gene>
<organism evidence="2 3">
    <name type="scientific">Sphingomonas floccifaciens</name>
    <dbReference type="NCBI Taxonomy" id="1844115"/>
    <lineage>
        <taxon>Bacteria</taxon>
        <taxon>Pseudomonadati</taxon>
        <taxon>Pseudomonadota</taxon>
        <taxon>Alphaproteobacteria</taxon>
        <taxon>Sphingomonadales</taxon>
        <taxon>Sphingomonadaceae</taxon>
        <taxon>Sphingomonas</taxon>
    </lineage>
</organism>
<evidence type="ECO:0000313" key="2">
    <source>
        <dbReference type="EMBL" id="MFD1788408.1"/>
    </source>
</evidence>
<protein>
    <submittedName>
        <fullName evidence="2">Uncharacterized protein</fullName>
    </submittedName>
</protein>
<dbReference type="RefSeq" id="WP_380940792.1">
    <property type="nucleotide sequence ID" value="NZ_JBHUFC010000003.1"/>
</dbReference>
<feature type="compositionally biased region" description="Low complexity" evidence="1">
    <location>
        <begin position="102"/>
        <end position="113"/>
    </location>
</feature>
<reference evidence="3" key="1">
    <citation type="journal article" date="2019" name="Int. J. Syst. Evol. Microbiol.">
        <title>The Global Catalogue of Microorganisms (GCM) 10K type strain sequencing project: providing services to taxonomists for standard genome sequencing and annotation.</title>
        <authorList>
            <consortium name="The Broad Institute Genomics Platform"/>
            <consortium name="The Broad Institute Genome Sequencing Center for Infectious Disease"/>
            <person name="Wu L."/>
            <person name="Ma J."/>
        </authorList>
    </citation>
    <scope>NUCLEOTIDE SEQUENCE [LARGE SCALE GENOMIC DNA]</scope>
    <source>
        <strain evidence="3">Q85</strain>
    </source>
</reference>
<accession>A0ABW4NFA0</accession>
<dbReference type="EMBL" id="JBHUFC010000003">
    <property type="protein sequence ID" value="MFD1788408.1"/>
    <property type="molecule type" value="Genomic_DNA"/>
</dbReference>
<dbReference type="Proteomes" id="UP001597283">
    <property type="component" value="Unassembled WGS sequence"/>
</dbReference>
<evidence type="ECO:0000256" key="1">
    <source>
        <dbReference type="SAM" id="MobiDB-lite"/>
    </source>
</evidence>
<proteinExistence type="predicted"/>
<feature type="region of interest" description="Disordered" evidence="1">
    <location>
        <begin position="61"/>
        <end position="89"/>
    </location>
</feature>
<comment type="caution">
    <text evidence="2">The sequence shown here is derived from an EMBL/GenBank/DDBJ whole genome shotgun (WGS) entry which is preliminary data.</text>
</comment>
<name>A0ABW4NFA0_9SPHN</name>
<sequence length="130" mass="13220">MTAAPPERPAWRMASQRLFAGVLALLFAWHALPTAAPVAASAPAVHVAPATPGVSTLREAAKLGPPSARLTAQRSQAGLDGAPPPALPAIIAQVTPPTRIASAGWSTTGASTSQRRTGDLYSARAPPMTV</sequence>